<dbReference type="Proteomes" id="UP000694555">
    <property type="component" value="Unplaced"/>
</dbReference>
<feature type="region of interest" description="Disordered" evidence="1">
    <location>
        <begin position="95"/>
        <end position="119"/>
    </location>
</feature>
<reference evidence="2" key="2">
    <citation type="submission" date="2025-09" db="UniProtKB">
        <authorList>
            <consortium name="Ensembl"/>
        </authorList>
    </citation>
    <scope>IDENTIFICATION</scope>
</reference>
<organism evidence="2 3">
    <name type="scientific">Buteo japonicus</name>
    <dbReference type="NCBI Taxonomy" id="224669"/>
    <lineage>
        <taxon>Eukaryota</taxon>
        <taxon>Metazoa</taxon>
        <taxon>Chordata</taxon>
        <taxon>Craniata</taxon>
        <taxon>Vertebrata</taxon>
        <taxon>Euteleostomi</taxon>
        <taxon>Archelosauria</taxon>
        <taxon>Archosauria</taxon>
        <taxon>Dinosauria</taxon>
        <taxon>Saurischia</taxon>
        <taxon>Theropoda</taxon>
        <taxon>Coelurosauria</taxon>
        <taxon>Aves</taxon>
        <taxon>Neognathae</taxon>
        <taxon>Neoaves</taxon>
        <taxon>Telluraves</taxon>
        <taxon>Accipitrimorphae</taxon>
        <taxon>Accipitriformes</taxon>
        <taxon>Accipitridae</taxon>
        <taxon>Accipitrinae</taxon>
        <taxon>Buteo</taxon>
    </lineage>
</organism>
<dbReference type="Ensembl" id="ENSBJAT00000004350.1">
    <property type="protein sequence ID" value="ENSBJAP00000004240.1"/>
    <property type="gene ID" value="ENSBJAG00000003060.1"/>
</dbReference>
<protein>
    <submittedName>
        <fullName evidence="2">Uncharacterized protein</fullName>
    </submittedName>
</protein>
<reference evidence="2" key="1">
    <citation type="submission" date="2025-08" db="UniProtKB">
        <authorList>
            <consortium name="Ensembl"/>
        </authorList>
    </citation>
    <scope>IDENTIFICATION</scope>
</reference>
<accession>A0A8B9Z9R9</accession>
<feature type="region of interest" description="Disordered" evidence="1">
    <location>
        <begin position="55"/>
        <end position="75"/>
    </location>
</feature>
<proteinExistence type="predicted"/>
<sequence length="119" mass="13119">VIQSTWRWLSISVECWADPSGEQTEQRPANSHHLNLTKKQCQHCAVGAGRSFPSGYGAQLGRESPTAPTKRGTGLRWDRGTSWCGGLSSLCSNTQLLPPGRGRSSPRRLHQAHFRELPV</sequence>
<evidence type="ECO:0000313" key="3">
    <source>
        <dbReference type="Proteomes" id="UP000694555"/>
    </source>
</evidence>
<evidence type="ECO:0000256" key="1">
    <source>
        <dbReference type="SAM" id="MobiDB-lite"/>
    </source>
</evidence>
<name>A0A8B9Z9R9_9AVES</name>
<evidence type="ECO:0000313" key="2">
    <source>
        <dbReference type="Ensembl" id="ENSBJAP00000004240.1"/>
    </source>
</evidence>
<dbReference type="AlphaFoldDB" id="A0A8B9Z9R9"/>
<keyword evidence="3" id="KW-1185">Reference proteome</keyword>